<reference evidence="1" key="1">
    <citation type="journal article" date="2020" name="Nature">
        <title>Giant virus diversity and host interactions through global metagenomics.</title>
        <authorList>
            <person name="Schulz F."/>
            <person name="Roux S."/>
            <person name="Paez-Espino D."/>
            <person name="Jungbluth S."/>
            <person name="Walsh D.A."/>
            <person name="Denef V.J."/>
            <person name="McMahon K.D."/>
            <person name="Konstantinidis K.T."/>
            <person name="Eloe-Fadrosh E.A."/>
            <person name="Kyrpides N.C."/>
            <person name="Woyke T."/>
        </authorList>
    </citation>
    <scope>NUCLEOTIDE SEQUENCE</scope>
    <source>
        <strain evidence="1">GVMAG-M-3300018868-6</strain>
    </source>
</reference>
<organism evidence="1">
    <name type="scientific">viral metagenome</name>
    <dbReference type="NCBI Taxonomy" id="1070528"/>
    <lineage>
        <taxon>unclassified sequences</taxon>
        <taxon>metagenomes</taxon>
        <taxon>organismal metagenomes</taxon>
    </lineage>
</organism>
<sequence length="130" mass="14677">MLRLVVLFILILLLTAVFKFQTSIQEGMEPSKNNKSDDGLLLKGFYRTKENPGVSQHGSADRLRLFPKTAMSSYEQKTNNKRHWFTPCDGSSVRADMCGGLYKGKALKKQRHVVPSMTSGRVNMYDAAEF</sequence>
<dbReference type="EMBL" id="MN739253">
    <property type="protein sequence ID" value="QHS95493.1"/>
    <property type="molecule type" value="Genomic_DNA"/>
</dbReference>
<accession>A0A6C0BW54</accession>
<evidence type="ECO:0000313" key="1">
    <source>
        <dbReference type="EMBL" id="QHS95493.1"/>
    </source>
</evidence>
<name>A0A6C0BW54_9ZZZZ</name>
<proteinExistence type="predicted"/>
<protein>
    <submittedName>
        <fullName evidence="1">Uncharacterized protein</fullName>
    </submittedName>
</protein>
<dbReference type="AlphaFoldDB" id="A0A6C0BW54"/>